<keyword evidence="3" id="KW-1185">Reference proteome</keyword>
<evidence type="ECO:0000256" key="1">
    <source>
        <dbReference type="SAM" id="Phobius"/>
    </source>
</evidence>
<sequence length="197" mass="21829">MSIDGLVAHQAPSLSHQSQSYTYEHPFGLASPRDRRVRENIGSRAVEGVLLLLLLNTISFIPLSMGTVGAVIQSSSFKLDDFSLGERTPNRASSRSPNPISRAAIVELRRESCKESKVQEHRSGTRCTWICDIGRQHVRSDIGRENDVGVGSKRTIHSVFRGGDEGQRPEGAPQCSLWFPCAILFLRRPPALRPCHE</sequence>
<evidence type="ECO:0000313" key="3">
    <source>
        <dbReference type="Proteomes" id="UP000076532"/>
    </source>
</evidence>
<reference evidence="2 3" key="1">
    <citation type="journal article" date="2016" name="Mol. Biol. Evol.">
        <title>Comparative Genomics of Early-Diverging Mushroom-Forming Fungi Provides Insights into the Origins of Lignocellulose Decay Capabilities.</title>
        <authorList>
            <person name="Nagy L.G."/>
            <person name="Riley R."/>
            <person name="Tritt A."/>
            <person name="Adam C."/>
            <person name="Daum C."/>
            <person name="Floudas D."/>
            <person name="Sun H."/>
            <person name="Yadav J.S."/>
            <person name="Pangilinan J."/>
            <person name="Larsson K.H."/>
            <person name="Matsuura K."/>
            <person name="Barry K."/>
            <person name="Labutti K."/>
            <person name="Kuo R."/>
            <person name="Ohm R.A."/>
            <person name="Bhattacharya S.S."/>
            <person name="Shirouzu T."/>
            <person name="Yoshinaga Y."/>
            <person name="Martin F.M."/>
            <person name="Grigoriev I.V."/>
            <person name="Hibbett D.S."/>
        </authorList>
    </citation>
    <scope>NUCLEOTIDE SEQUENCE [LARGE SCALE GENOMIC DNA]</scope>
    <source>
        <strain evidence="2 3">CBS 109695</strain>
    </source>
</reference>
<name>A0A166J383_9AGAM</name>
<dbReference type="Proteomes" id="UP000076532">
    <property type="component" value="Unassembled WGS sequence"/>
</dbReference>
<protein>
    <submittedName>
        <fullName evidence="2">Uncharacterized protein</fullName>
    </submittedName>
</protein>
<accession>A0A166J383</accession>
<gene>
    <name evidence="2" type="ORF">FIBSPDRAFT_891974</name>
</gene>
<dbReference type="AlphaFoldDB" id="A0A166J383"/>
<feature type="transmembrane region" description="Helical" evidence="1">
    <location>
        <begin position="49"/>
        <end position="72"/>
    </location>
</feature>
<dbReference type="EMBL" id="KV417555">
    <property type="protein sequence ID" value="KZP20452.1"/>
    <property type="molecule type" value="Genomic_DNA"/>
</dbReference>
<keyword evidence="1" id="KW-1133">Transmembrane helix</keyword>
<keyword evidence="1" id="KW-0812">Transmembrane</keyword>
<evidence type="ECO:0000313" key="2">
    <source>
        <dbReference type="EMBL" id="KZP20452.1"/>
    </source>
</evidence>
<keyword evidence="1" id="KW-0472">Membrane</keyword>
<proteinExistence type="predicted"/>
<organism evidence="2 3">
    <name type="scientific">Athelia psychrophila</name>
    <dbReference type="NCBI Taxonomy" id="1759441"/>
    <lineage>
        <taxon>Eukaryota</taxon>
        <taxon>Fungi</taxon>
        <taxon>Dikarya</taxon>
        <taxon>Basidiomycota</taxon>
        <taxon>Agaricomycotina</taxon>
        <taxon>Agaricomycetes</taxon>
        <taxon>Agaricomycetidae</taxon>
        <taxon>Atheliales</taxon>
        <taxon>Atheliaceae</taxon>
        <taxon>Athelia</taxon>
    </lineage>
</organism>